<keyword evidence="2" id="KW-0732">Signal</keyword>
<gene>
    <name evidence="3" type="ORF">UC8_14710</name>
</gene>
<evidence type="ECO:0000313" key="4">
    <source>
        <dbReference type="Proteomes" id="UP000325286"/>
    </source>
</evidence>
<dbReference type="EMBL" id="CP042914">
    <property type="protein sequence ID" value="QEG39476.1"/>
    <property type="molecule type" value="Genomic_DNA"/>
</dbReference>
<dbReference type="OrthoDB" id="279896at2"/>
<dbReference type="RefSeq" id="WP_068136801.1">
    <property type="nucleotide sequence ID" value="NZ_CP042914.1"/>
</dbReference>
<proteinExistence type="predicted"/>
<feature type="chain" id="PRO_5022696789" description="Nickel uptake substrate-specific transmembrane region" evidence="2">
    <location>
        <begin position="29"/>
        <end position="149"/>
    </location>
</feature>
<evidence type="ECO:0008006" key="5">
    <source>
        <dbReference type="Google" id="ProtNLM"/>
    </source>
</evidence>
<dbReference type="KEGG" id="rul:UC8_14710"/>
<name>A0A5B9QR14_9BACT</name>
<evidence type="ECO:0000256" key="2">
    <source>
        <dbReference type="SAM" id="SignalP"/>
    </source>
</evidence>
<organism evidence="3 4">
    <name type="scientific">Roseimaritima ulvae</name>
    <dbReference type="NCBI Taxonomy" id="980254"/>
    <lineage>
        <taxon>Bacteria</taxon>
        <taxon>Pseudomonadati</taxon>
        <taxon>Planctomycetota</taxon>
        <taxon>Planctomycetia</taxon>
        <taxon>Pirellulales</taxon>
        <taxon>Pirellulaceae</taxon>
        <taxon>Roseimaritima</taxon>
    </lineage>
</organism>
<accession>A0A5B9QR14</accession>
<feature type="signal peptide" evidence="2">
    <location>
        <begin position="1"/>
        <end position="28"/>
    </location>
</feature>
<protein>
    <recommendedName>
        <fullName evidence="5">Nickel uptake substrate-specific transmembrane region</fullName>
    </recommendedName>
</protein>
<feature type="region of interest" description="Disordered" evidence="1">
    <location>
        <begin position="106"/>
        <end position="129"/>
    </location>
</feature>
<keyword evidence="4" id="KW-1185">Reference proteome</keyword>
<dbReference type="PROSITE" id="PS51257">
    <property type="entry name" value="PROKAR_LIPOPROTEIN"/>
    <property type="match status" value="1"/>
</dbReference>
<sequence length="149" mass="16081" precursor="true">MIRPIAVRAAQRPVACLLALLGLVGVCGCDSGPELGQVTGRVTLHGKPLDQIQVQFIPDPSTNVAGQMAWAVTQQNGVYEMEYSDSRGVKGVAVGLNRVTLQDLAPENTRQGRPPDSRVPRPYASPFQSPITFQVEPGEQVFDIELSEL</sequence>
<evidence type="ECO:0000313" key="3">
    <source>
        <dbReference type="EMBL" id="QEG39476.1"/>
    </source>
</evidence>
<evidence type="ECO:0000256" key="1">
    <source>
        <dbReference type="SAM" id="MobiDB-lite"/>
    </source>
</evidence>
<dbReference type="AlphaFoldDB" id="A0A5B9QR14"/>
<dbReference type="Proteomes" id="UP000325286">
    <property type="component" value="Chromosome"/>
</dbReference>
<reference evidence="3 4" key="1">
    <citation type="submission" date="2019-08" db="EMBL/GenBank/DDBJ databases">
        <title>Deep-cultivation of Planctomycetes and their phenomic and genomic characterization uncovers novel biology.</title>
        <authorList>
            <person name="Wiegand S."/>
            <person name="Jogler M."/>
            <person name="Boedeker C."/>
            <person name="Pinto D."/>
            <person name="Vollmers J."/>
            <person name="Rivas-Marin E."/>
            <person name="Kohn T."/>
            <person name="Peeters S.H."/>
            <person name="Heuer A."/>
            <person name="Rast P."/>
            <person name="Oberbeckmann S."/>
            <person name="Bunk B."/>
            <person name="Jeske O."/>
            <person name="Meyerdierks A."/>
            <person name="Storesund J.E."/>
            <person name="Kallscheuer N."/>
            <person name="Luecker S."/>
            <person name="Lage O.M."/>
            <person name="Pohl T."/>
            <person name="Merkel B.J."/>
            <person name="Hornburger P."/>
            <person name="Mueller R.-W."/>
            <person name="Bruemmer F."/>
            <person name="Labrenz M."/>
            <person name="Spormann A.M."/>
            <person name="Op den Camp H."/>
            <person name="Overmann J."/>
            <person name="Amann R."/>
            <person name="Jetten M.S.M."/>
            <person name="Mascher T."/>
            <person name="Medema M.H."/>
            <person name="Devos D.P."/>
            <person name="Kaster A.-K."/>
            <person name="Ovreas L."/>
            <person name="Rohde M."/>
            <person name="Galperin M.Y."/>
            <person name="Jogler C."/>
        </authorList>
    </citation>
    <scope>NUCLEOTIDE SEQUENCE [LARGE SCALE GENOMIC DNA]</scope>
    <source>
        <strain evidence="3 4">UC8</strain>
    </source>
</reference>